<accession>A0A0F9H2S8</accession>
<sequence length="192" mass="21402">MVEKSPITTEEQILSGNANDIIEVINIDVGCSLEDEIHSFGQDSITVKWDGVPHQIKEGEIRLFPRYLANHIAKHLTNHVLTTQEKLTSDKERPNILSQILKKTIESYSVPPEVTQGKEVEAVVEQINTLTPPTPLVEEKPKTTSAYSESKPRPTRKELFSELDAIGIKYKGSEKVDELVALIEKSMGISNA</sequence>
<organism evidence="2">
    <name type="scientific">marine sediment metagenome</name>
    <dbReference type="NCBI Taxonomy" id="412755"/>
    <lineage>
        <taxon>unclassified sequences</taxon>
        <taxon>metagenomes</taxon>
        <taxon>ecological metagenomes</taxon>
    </lineage>
</organism>
<comment type="caution">
    <text evidence="2">The sequence shown here is derived from an EMBL/GenBank/DDBJ whole genome shotgun (WGS) entry which is preliminary data.</text>
</comment>
<evidence type="ECO:0000313" key="2">
    <source>
        <dbReference type="EMBL" id="KKL97266.1"/>
    </source>
</evidence>
<name>A0A0F9H2S8_9ZZZZ</name>
<evidence type="ECO:0000256" key="1">
    <source>
        <dbReference type="SAM" id="MobiDB-lite"/>
    </source>
</evidence>
<reference evidence="2" key="1">
    <citation type="journal article" date="2015" name="Nature">
        <title>Complex archaea that bridge the gap between prokaryotes and eukaryotes.</title>
        <authorList>
            <person name="Spang A."/>
            <person name="Saw J.H."/>
            <person name="Jorgensen S.L."/>
            <person name="Zaremba-Niedzwiedzka K."/>
            <person name="Martijn J."/>
            <person name="Lind A.E."/>
            <person name="van Eijk R."/>
            <person name="Schleper C."/>
            <person name="Guy L."/>
            <person name="Ettema T.J."/>
        </authorList>
    </citation>
    <scope>NUCLEOTIDE SEQUENCE</scope>
</reference>
<proteinExistence type="predicted"/>
<feature type="region of interest" description="Disordered" evidence="1">
    <location>
        <begin position="132"/>
        <end position="154"/>
    </location>
</feature>
<protein>
    <submittedName>
        <fullName evidence="2">Uncharacterized protein</fullName>
    </submittedName>
</protein>
<gene>
    <name evidence="2" type="ORF">LCGC14_1836170</name>
</gene>
<dbReference type="EMBL" id="LAZR01018207">
    <property type="protein sequence ID" value="KKL97266.1"/>
    <property type="molecule type" value="Genomic_DNA"/>
</dbReference>
<dbReference type="AlphaFoldDB" id="A0A0F9H2S8"/>